<name>A0ABP7JEH0_9ACTN</name>
<dbReference type="Proteomes" id="UP001500888">
    <property type="component" value="Unassembled WGS sequence"/>
</dbReference>
<protein>
    <submittedName>
        <fullName evidence="1">Uncharacterized protein</fullName>
    </submittedName>
</protein>
<sequence>MPTLRVCRRPRDTVTRERAHEPLGWRPTTLLVTLASPKGLASRIGVAADLD</sequence>
<gene>
    <name evidence="1" type="ORF">GCM10022226_77020</name>
</gene>
<dbReference type="EMBL" id="BAAAZR010000052">
    <property type="protein sequence ID" value="GAA3842833.1"/>
    <property type="molecule type" value="Genomic_DNA"/>
</dbReference>
<organism evidence="1 2">
    <name type="scientific">Sphaerisporangium flaviroseum</name>
    <dbReference type="NCBI Taxonomy" id="509199"/>
    <lineage>
        <taxon>Bacteria</taxon>
        <taxon>Bacillati</taxon>
        <taxon>Actinomycetota</taxon>
        <taxon>Actinomycetes</taxon>
        <taxon>Streptosporangiales</taxon>
        <taxon>Streptosporangiaceae</taxon>
        <taxon>Sphaerisporangium</taxon>
    </lineage>
</organism>
<reference evidence="2" key="1">
    <citation type="journal article" date="2019" name="Int. J. Syst. Evol. Microbiol.">
        <title>The Global Catalogue of Microorganisms (GCM) 10K type strain sequencing project: providing services to taxonomists for standard genome sequencing and annotation.</title>
        <authorList>
            <consortium name="The Broad Institute Genomics Platform"/>
            <consortium name="The Broad Institute Genome Sequencing Center for Infectious Disease"/>
            <person name="Wu L."/>
            <person name="Ma J."/>
        </authorList>
    </citation>
    <scope>NUCLEOTIDE SEQUENCE [LARGE SCALE GENOMIC DNA]</scope>
    <source>
        <strain evidence="2">JCM 16908</strain>
    </source>
</reference>
<accession>A0ABP7JEH0</accession>
<keyword evidence="2" id="KW-1185">Reference proteome</keyword>
<proteinExistence type="predicted"/>
<comment type="caution">
    <text evidence="1">The sequence shown here is derived from an EMBL/GenBank/DDBJ whole genome shotgun (WGS) entry which is preliminary data.</text>
</comment>
<evidence type="ECO:0000313" key="1">
    <source>
        <dbReference type="EMBL" id="GAA3842833.1"/>
    </source>
</evidence>
<evidence type="ECO:0000313" key="2">
    <source>
        <dbReference type="Proteomes" id="UP001500888"/>
    </source>
</evidence>